<gene>
    <name evidence="3" type="ORF">HYN46_12580</name>
</gene>
<feature type="domain" description="GGDEF" evidence="2">
    <location>
        <begin position="224"/>
        <end position="340"/>
    </location>
</feature>
<keyword evidence="4" id="KW-1185">Reference proteome</keyword>
<name>A0A345P8I2_9GAMM</name>
<protein>
    <recommendedName>
        <fullName evidence="2">GGDEF domain-containing protein</fullName>
    </recommendedName>
</protein>
<evidence type="ECO:0000256" key="1">
    <source>
        <dbReference type="SAM" id="Phobius"/>
    </source>
</evidence>
<feature type="transmembrane region" description="Helical" evidence="1">
    <location>
        <begin position="162"/>
        <end position="180"/>
    </location>
</feature>
<evidence type="ECO:0000259" key="2">
    <source>
        <dbReference type="PROSITE" id="PS50887"/>
    </source>
</evidence>
<dbReference type="SUPFAM" id="SSF55073">
    <property type="entry name" value="Nucleotide cyclase"/>
    <property type="match status" value="1"/>
</dbReference>
<feature type="transmembrane region" description="Helical" evidence="1">
    <location>
        <begin position="134"/>
        <end position="156"/>
    </location>
</feature>
<dbReference type="PROSITE" id="PS50887">
    <property type="entry name" value="GGDEF"/>
    <property type="match status" value="1"/>
</dbReference>
<dbReference type="InterPro" id="IPR000160">
    <property type="entry name" value="GGDEF_dom"/>
</dbReference>
<dbReference type="OrthoDB" id="6716743at2"/>
<keyword evidence="1" id="KW-1133">Transmembrane helix</keyword>
<dbReference type="AlphaFoldDB" id="A0A345P8I2"/>
<evidence type="ECO:0000313" key="4">
    <source>
        <dbReference type="Proteomes" id="UP000253940"/>
    </source>
</evidence>
<dbReference type="InterPro" id="IPR043128">
    <property type="entry name" value="Rev_trsase/Diguanyl_cyclase"/>
</dbReference>
<sequence length="348" mass="38573">MLSRPAALISPNIYRRLAQQQFSGLLIRLLALVVFGWTMQWELIPLGQWHIAALTKWLMNSFTLVCLAYSLASAALFICQMIWVNKREVFVASSICDTILVVCLLALFPGVALVGFSVAVAAMLAMLQGLNGRFILSQSLILGVCALVVAHFSGVLASSVPMPIHALQALLVLFALLGAWRFEKTGHEQSDIETDLNPISGLPRLKALHTSLHYLLPYHQRNKIPVSLIMIRAEGRVHHVQTMQTFAASVLGRIRRSDVFVQLDDQDLVILLCDTSVSGASVLAKDLVKILESLKALQLTFAVSQISLDHAAIDPLLRRMHDSLEQAKQQKTDRIIFVTEEKQEHISL</sequence>
<dbReference type="InterPro" id="IPR029787">
    <property type="entry name" value="Nucleotide_cyclase"/>
</dbReference>
<dbReference type="KEGG" id="mbah:HYN46_12580"/>
<dbReference type="EMBL" id="CP031222">
    <property type="protein sequence ID" value="AXI03591.1"/>
    <property type="molecule type" value="Genomic_DNA"/>
</dbReference>
<dbReference type="Gene3D" id="3.30.70.270">
    <property type="match status" value="1"/>
</dbReference>
<evidence type="ECO:0000313" key="3">
    <source>
        <dbReference type="EMBL" id="AXI03591.1"/>
    </source>
</evidence>
<feature type="transmembrane region" description="Helical" evidence="1">
    <location>
        <begin position="20"/>
        <end position="41"/>
    </location>
</feature>
<reference evidence="3 4" key="1">
    <citation type="submission" date="2018-07" db="EMBL/GenBank/DDBJ databases">
        <title>Genome sequencing of Moraxellaceae gen. HYN0046.</title>
        <authorList>
            <person name="Kim M."/>
            <person name="Yi H."/>
        </authorList>
    </citation>
    <scope>NUCLEOTIDE SEQUENCE [LARGE SCALE GENOMIC DNA]</scope>
    <source>
        <strain evidence="3 4">HYN0046</strain>
    </source>
</reference>
<keyword evidence="1" id="KW-0812">Transmembrane</keyword>
<dbReference type="Proteomes" id="UP000253940">
    <property type="component" value="Chromosome"/>
</dbReference>
<keyword evidence="1" id="KW-0472">Membrane</keyword>
<dbReference type="SMART" id="SM00267">
    <property type="entry name" value="GGDEF"/>
    <property type="match status" value="1"/>
</dbReference>
<feature type="transmembrane region" description="Helical" evidence="1">
    <location>
        <begin position="89"/>
        <end position="122"/>
    </location>
</feature>
<proteinExistence type="predicted"/>
<organism evidence="3 4">
    <name type="scientific">Aquirhabdus parva</name>
    <dbReference type="NCBI Taxonomy" id="2283318"/>
    <lineage>
        <taxon>Bacteria</taxon>
        <taxon>Pseudomonadati</taxon>
        <taxon>Pseudomonadota</taxon>
        <taxon>Gammaproteobacteria</taxon>
        <taxon>Moraxellales</taxon>
        <taxon>Moraxellaceae</taxon>
        <taxon>Aquirhabdus</taxon>
    </lineage>
</organism>
<feature type="transmembrane region" description="Helical" evidence="1">
    <location>
        <begin position="62"/>
        <end position="83"/>
    </location>
</feature>
<dbReference type="RefSeq" id="WP_114899699.1">
    <property type="nucleotide sequence ID" value="NZ_CP031222.1"/>
</dbReference>
<accession>A0A345P8I2</accession>